<dbReference type="Gene3D" id="1.10.150.240">
    <property type="entry name" value="Putative phosphatase, domain 2"/>
    <property type="match status" value="1"/>
</dbReference>
<dbReference type="InterPro" id="IPR023198">
    <property type="entry name" value="PGP-like_dom2"/>
</dbReference>
<name>A0A0P4RDD5_9ACTN</name>
<dbReference type="Proteomes" id="UP000048965">
    <property type="component" value="Unassembled WGS sequence"/>
</dbReference>
<dbReference type="InterPro" id="IPR023214">
    <property type="entry name" value="HAD_sf"/>
</dbReference>
<organism evidence="1 2">
    <name type="scientific">Streptomyces lydicamycinicus</name>
    <dbReference type="NCBI Taxonomy" id="1546107"/>
    <lineage>
        <taxon>Bacteria</taxon>
        <taxon>Bacillati</taxon>
        <taxon>Actinomycetota</taxon>
        <taxon>Actinomycetes</taxon>
        <taxon>Kitasatosporales</taxon>
        <taxon>Streptomycetaceae</taxon>
        <taxon>Streptomyces</taxon>
    </lineage>
</organism>
<proteinExistence type="predicted"/>
<comment type="caution">
    <text evidence="1">The sequence shown here is derived from an EMBL/GenBank/DDBJ whole genome shotgun (WGS) entry which is preliminary data.</text>
</comment>
<dbReference type="GO" id="GO:0008967">
    <property type="term" value="F:phosphoglycolate phosphatase activity"/>
    <property type="evidence" value="ECO:0007669"/>
    <property type="project" value="TreeGrafter"/>
</dbReference>
<dbReference type="InterPro" id="IPR036412">
    <property type="entry name" value="HAD-like_sf"/>
</dbReference>
<dbReference type="OrthoDB" id="4307245at2"/>
<dbReference type="GO" id="GO:0005829">
    <property type="term" value="C:cytosol"/>
    <property type="evidence" value="ECO:0007669"/>
    <property type="project" value="TreeGrafter"/>
</dbReference>
<dbReference type="InterPro" id="IPR050155">
    <property type="entry name" value="HAD-like_hydrolase_sf"/>
</dbReference>
<dbReference type="GO" id="GO:0006281">
    <property type="term" value="P:DNA repair"/>
    <property type="evidence" value="ECO:0007669"/>
    <property type="project" value="TreeGrafter"/>
</dbReference>
<dbReference type="Pfam" id="PF00702">
    <property type="entry name" value="Hydrolase"/>
    <property type="match status" value="1"/>
</dbReference>
<dbReference type="RefSeq" id="WP_042159071.1">
    <property type="nucleotide sequence ID" value="NZ_BBNO01000008.1"/>
</dbReference>
<gene>
    <name evidence="1" type="ORF">TPA0598_08_00700</name>
</gene>
<evidence type="ECO:0000313" key="2">
    <source>
        <dbReference type="Proteomes" id="UP000048965"/>
    </source>
</evidence>
<dbReference type="Gene3D" id="3.40.50.1000">
    <property type="entry name" value="HAD superfamily/HAD-like"/>
    <property type="match status" value="1"/>
</dbReference>
<protein>
    <submittedName>
        <fullName evidence="1">Putative hydrolase</fullName>
    </submittedName>
</protein>
<dbReference type="SUPFAM" id="SSF56784">
    <property type="entry name" value="HAD-like"/>
    <property type="match status" value="1"/>
</dbReference>
<dbReference type="AlphaFoldDB" id="A0A0P4RDD5"/>
<evidence type="ECO:0000313" key="1">
    <source>
        <dbReference type="EMBL" id="GAO11159.1"/>
    </source>
</evidence>
<dbReference type="PANTHER" id="PTHR43434:SF1">
    <property type="entry name" value="PHOSPHOGLYCOLATE PHOSPHATASE"/>
    <property type="match status" value="1"/>
</dbReference>
<sequence>MTHSEVTHVVWDWNGTLFDDADTLIACTVEAFARLGLPPVTAERYRTLHTQPIDAFYDRLLGRPVPPALRAELHAAFHDAYLRRRPGIGLAPDAVAALRTVAEAGLTQSVLSMHPHDALTALIDRFALRPYLVRVDGQRGADAGYKRDHLVAHLRALDRRPGDVLLVGDSVDDARAAAAAGTRCVLYASGLHSPDALHAEGVPVVHTLEHALATALSPAS</sequence>
<accession>A0A0P4RDD5</accession>
<keyword evidence="1" id="KW-0378">Hydrolase</keyword>
<dbReference type="EMBL" id="BBNO01000008">
    <property type="protein sequence ID" value="GAO11159.1"/>
    <property type="molecule type" value="Genomic_DNA"/>
</dbReference>
<keyword evidence="2" id="KW-1185">Reference proteome</keyword>
<dbReference type="SFLD" id="SFLDS00003">
    <property type="entry name" value="Haloacid_Dehalogenase"/>
    <property type="match status" value="1"/>
</dbReference>
<reference evidence="1 2" key="2">
    <citation type="journal article" date="2015" name="Stand. Genomic Sci.">
        <title>Draft genome sequence of marine-derived Streptomyces sp. TP-A0598, a producer of anti-MRSA antibiotic lydicamycins.</title>
        <authorList>
            <person name="Komaki H."/>
            <person name="Ichikawa N."/>
            <person name="Hosoyama A."/>
            <person name="Fujita N."/>
            <person name="Igarashi Y."/>
        </authorList>
    </citation>
    <scope>NUCLEOTIDE SEQUENCE [LARGE SCALE GENOMIC DNA]</scope>
    <source>
        <strain evidence="1 2">NBRC 110027</strain>
    </source>
</reference>
<dbReference type="SFLD" id="SFLDG01129">
    <property type="entry name" value="C1.5:_HAD__Beta-PGM__Phosphata"/>
    <property type="match status" value="1"/>
</dbReference>
<reference evidence="2" key="1">
    <citation type="submission" date="2014-09" db="EMBL/GenBank/DDBJ databases">
        <title>Whole genome shotgun sequence of Streptomyces sp. NBRC 110027.</title>
        <authorList>
            <person name="Komaki H."/>
            <person name="Ichikawa N."/>
            <person name="Katano-Makiyama Y."/>
            <person name="Hosoyama A."/>
            <person name="Hashimoto M."/>
            <person name="Uohara A."/>
            <person name="Kitahashi Y."/>
            <person name="Ohji S."/>
            <person name="Kimura A."/>
            <person name="Yamazoe A."/>
            <person name="Igarashi Y."/>
            <person name="Fujita N."/>
        </authorList>
    </citation>
    <scope>NUCLEOTIDE SEQUENCE [LARGE SCALE GENOMIC DNA]</scope>
    <source>
        <strain evidence="2">NBRC 110027</strain>
    </source>
</reference>
<dbReference type="PANTHER" id="PTHR43434">
    <property type="entry name" value="PHOSPHOGLYCOLATE PHOSPHATASE"/>
    <property type="match status" value="1"/>
</dbReference>